<protein>
    <recommendedName>
        <fullName evidence="3">Small CPxCG-related zinc finger protein</fullName>
    </recommendedName>
</protein>
<accession>A0A1H6TV38</accession>
<evidence type="ECO:0000313" key="1">
    <source>
        <dbReference type="EMBL" id="SEI83086.1"/>
    </source>
</evidence>
<dbReference type="AlphaFoldDB" id="A0A1H6TV38"/>
<keyword evidence="2" id="KW-1185">Reference proteome</keyword>
<dbReference type="Proteomes" id="UP000198888">
    <property type="component" value="Unassembled WGS sequence"/>
</dbReference>
<dbReference type="GeneID" id="35001219"/>
<sequence length="63" mass="7090">MEILEGNQIECSKCEDVIDLEDAVGLDKDSSTMFKPLCTDCLEDIGVPQGFTLERDITYFARQ</sequence>
<dbReference type="KEGG" id="hae:halTADL_0394"/>
<dbReference type="OrthoDB" id="316398at2157"/>
<accession>A0A2H4PYN2</accession>
<proteinExistence type="predicted"/>
<dbReference type="EMBL" id="FNYR01000009">
    <property type="protein sequence ID" value="SEI83086.1"/>
    <property type="molecule type" value="Genomic_DNA"/>
</dbReference>
<name>A0A1H6TV38_9EURY</name>
<dbReference type="STRING" id="1073996.SAMN05444271_10911"/>
<gene>
    <name evidence="1" type="ORF">SAMN05444271_10911</name>
</gene>
<evidence type="ECO:0008006" key="3">
    <source>
        <dbReference type="Google" id="ProtNLM"/>
    </source>
</evidence>
<organism evidence="1 2">
    <name type="scientific">Halohasta litchfieldiae</name>
    <dbReference type="NCBI Taxonomy" id="1073996"/>
    <lineage>
        <taxon>Archaea</taxon>
        <taxon>Methanobacteriati</taxon>
        <taxon>Methanobacteriota</taxon>
        <taxon>Stenosarchaea group</taxon>
        <taxon>Halobacteria</taxon>
        <taxon>Halobacteriales</taxon>
        <taxon>Haloferacaceae</taxon>
        <taxon>Halohasta</taxon>
    </lineage>
</organism>
<reference evidence="1 2" key="1">
    <citation type="submission" date="2016-10" db="EMBL/GenBank/DDBJ databases">
        <authorList>
            <person name="de Groot N.N."/>
        </authorList>
    </citation>
    <scope>NUCLEOTIDE SEQUENCE [LARGE SCALE GENOMIC DNA]</scope>
    <source>
        <strain evidence="1 2">DSM 22187</strain>
    </source>
</reference>
<evidence type="ECO:0000313" key="2">
    <source>
        <dbReference type="Proteomes" id="UP000198888"/>
    </source>
</evidence>
<dbReference type="RefSeq" id="WP_089672063.1">
    <property type="nucleotide sequence ID" value="NZ_CP024845.1"/>
</dbReference>